<protein>
    <submittedName>
        <fullName evidence="1">Uncharacterized protein</fullName>
    </submittedName>
</protein>
<reference evidence="1 2" key="1">
    <citation type="journal article" date="2013" name="Genome Announc.">
        <title>Genome Sequence of the Polycyclic Aromatic Hydrocarbon-Degrading Bacterium Strain Marinobacter nanhaiticus D15-8WT.</title>
        <authorList>
            <person name="Cui Z."/>
            <person name="Gao W."/>
            <person name="Li Q."/>
            <person name="Xu G."/>
            <person name="Zheng L."/>
        </authorList>
    </citation>
    <scope>NUCLEOTIDE SEQUENCE [LARGE SCALE GENOMIC DNA]</scope>
    <source>
        <strain evidence="1 2">D15-8W</strain>
    </source>
</reference>
<dbReference type="Proteomes" id="UP000013165">
    <property type="component" value="Unassembled WGS sequence"/>
</dbReference>
<evidence type="ECO:0000313" key="1">
    <source>
        <dbReference type="EMBL" id="ENO16922.1"/>
    </source>
</evidence>
<dbReference type="EMBL" id="APLQ01000009">
    <property type="protein sequence ID" value="ENO16922.1"/>
    <property type="molecule type" value="Genomic_DNA"/>
</dbReference>
<sequence>MKYRAVGSVTISMSTAIEADSEEEALEIANSRGNCTLIDPERMGCSEDDVWVHSGEIDGVVEAIEVNKDE</sequence>
<proteinExistence type="predicted"/>
<gene>
    <name evidence="1" type="ORF">J057_01920</name>
</gene>
<dbReference type="STRING" id="626887.J057_01920"/>
<dbReference type="HOGENOM" id="CLU_2753124_0_0_6"/>
<comment type="caution">
    <text evidence="1">The sequence shown here is derived from an EMBL/GenBank/DDBJ whole genome shotgun (WGS) entry which is preliminary data.</text>
</comment>
<organism evidence="1 2">
    <name type="scientific">Marinobacter nanhaiticus D15-8W</name>
    <dbReference type="NCBI Taxonomy" id="626887"/>
    <lineage>
        <taxon>Bacteria</taxon>
        <taxon>Pseudomonadati</taxon>
        <taxon>Pseudomonadota</taxon>
        <taxon>Gammaproteobacteria</taxon>
        <taxon>Pseudomonadales</taxon>
        <taxon>Marinobacteraceae</taxon>
        <taxon>Marinobacter</taxon>
    </lineage>
</organism>
<dbReference type="RefSeq" id="WP_004582929.1">
    <property type="nucleotide sequence ID" value="NZ_AP028878.1"/>
</dbReference>
<name>N6X0F0_9GAMM</name>
<evidence type="ECO:0000313" key="2">
    <source>
        <dbReference type="Proteomes" id="UP000013165"/>
    </source>
</evidence>
<accession>N6X0F0</accession>
<dbReference type="PATRIC" id="fig|626887.3.peg.360"/>
<keyword evidence="2" id="KW-1185">Reference proteome</keyword>
<dbReference type="AlphaFoldDB" id="N6X0F0"/>